<evidence type="ECO:0000313" key="2">
    <source>
        <dbReference type="EMBL" id="EEC45797.1"/>
    </source>
</evidence>
<dbReference type="GO" id="GO:0004525">
    <property type="term" value="F:ribonuclease III activity"/>
    <property type="evidence" value="ECO:0007669"/>
    <property type="project" value="InterPro"/>
</dbReference>
<evidence type="ECO:0000259" key="1">
    <source>
        <dbReference type="PROSITE" id="PS50142"/>
    </source>
</evidence>
<dbReference type="Proteomes" id="UP000000759">
    <property type="component" value="Chromosome 16"/>
</dbReference>
<dbReference type="OrthoDB" id="416741at2759"/>
<dbReference type="KEGG" id="pti:PHATRDRAFT_48138"/>
<reference evidence="2 3" key="1">
    <citation type="journal article" date="2008" name="Nature">
        <title>The Phaeodactylum genome reveals the evolutionary history of diatom genomes.</title>
        <authorList>
            <person name="Bowler C."/>
            <person name="Allen A.E."/>
            <person name="Badger J.H."/>
            <person name="Grimwood J."/>
            <person name="Jabbari K."/>
            <person name="Kuo A."/>
            <person name="Maheswari U."/>
            <person name="Martens C."/>
            <person name="Maumus F."/>
            <person name="Otillar R.P."/>
            <person name="Rayko E."/>
            <person name="Salamov A."/>
            <person name="Vandepoele K."/>
            <person name="Beszteri B."/>
            <person name="Gruber A."/>
            <person name="Heijde M."/>
            <person name="Katinka M."/>
            <person name="Mock T."/>
            <person name="Valentin K."/>
            <person name="Verret F."/>
            <person name="Berges J.A."/>
            <person name="Brownlee C."/>
            <person name="Cadoret J.P."/>
            <person name="Chiovitti A."/>
            <person name="Choi C.J."/>
            <person name="Coesel S."/>
            <person name="De Martino A."/>
            <person name="Detter J.C."/>
            <person name="Durkin C."/>
            <person name="Falciatore A."/>
            <person name="Fournet J."/>
            <person name="Haruta M."/>
            <person name="Huysman M.J."/>
            <person name="Jenkins B.D."/>
            <person name="Jiroutova K."/>
            <person name="Jorgensen R.E."/>
            <person name="Joubert Y."/>
            <person name="Kaplan A."/>
            <person name="Kroger N."/>
            <person name="Kroth P.G."/>
            <person name="La Roche J."/>
            <person name="Lindquist E."/>
            <person name="Lommer M."/>
            <person name="Martin-Jezequel V."/>
            <person name="Lopez P.J."/>
            <person name="Lucas S."/>
            <person name="Mangogna M."/>
            <person name="McGinnis K."/>
            <person name="Medlin L.K."/>
            <person name="Montsant A."/>
            <person name="Oudot-Le Secq M.P."/>
            <person name="Napoli C."/>
            <person name="Obornik M."/>
            <person name="Parker M.S."/>
            <person name="Petit J.L."/>
            <person name="Porcel B.M."/>
            <person name="Poulsen N."/>
            <person name="Robison M."/>
            <person name="Rychlewski L."/>
            <person name="Rynearson T.A."/>
            <person name="Schmutz J."/>
            <person name="Shapiro H."/>
            <person name="Siaut M."/>
            <person name="Stanley M."/>
            <person name="Sussman M.R."/>
            <person name="Taylor A.R."/>
            <person name="Vardi A."/>
            <person name="von Dassow P."/>
            <person name="Vyverman W."/>
            <person name="Willis A."/>
            <person name="Wyrwicz L.S."/>
            <person name="Rokhsar D.S."/>
            <person name="Weissenbach J."/>
            <person name="Armbrust E.V."/>
            <person name="Green B.R."/>
            <person name="Van de Peer Y."/>
            <person name="Grigoriev I.V."/>
        </authorList>
    </citation>
    <scope>NUCLEOTIDE SEQUENCE [LARGE SCALE GENOMIC DNA]</scope>
    <source>
        <strain evidence="2 3">CCAP 1055/1</strain>
    </source>
</reference>
<dbReference type="InParanoid" id="B7G641"/>
<protein>
    <recommendedName>
        <fullName evidence="1">RNase III domain-containing protein</fullName>
    </recommendedName>
</protein>
<gene>
    <name evidence="2" type="ORF">PHATRDRAFT_48138</name>
</gene>
<dbReference type="RefSeq" id="XP_002182510.1">
    <property type="nucleotide sequence ID" value="XM_002182474.1"/>
</dbReference>
<dbReference type="AlphaFoldDB" id="B7G641"/>
<dbReference type="InterPro" id="IPR000999">
    <property type="entry name" value="RNase_III_dom"/>
</dbReference>
<feature type="domain" description="RNase III" evidence="1">
    <location>
        <begin position="506"/>
        <end position="538"/>
    </location>
</feature>
<dbReference type="GO" id="GO:0006396">
    <property type="term" value="P:RNA processing"/>
    <property type="evidence" value="ECO:0007669"/>
    <property type="project" value="InterPro"/>
</dbReference>
<dbReference type="SUPFAM" id="SSF69065">
    <property type="entry name" value="RNase III domain-like"/>
    <property type="match status" value="2"/>
</dbReference>
<dbReference type="Pfam" id="PF00636">
    <property type="entry name" value="Ribonuclease_3"/>
    <property type="match status" value="1"/>
</dbReference>
<dbReference type="InterPro" id="IPR036389">
    <property type="entry name" value="RNase_III_sf"/>
</dbReference>
<sequence>MLGRTRQYSAFASSTDCHIDGASSFFWLGQFETLCAFDSWTSSQNAPRRKDWHEFEELEKLPSRKTTTQDIASTNPVQAMLQLYQELGISSLNSCMSFMSQLHKGQIRWTCKFQCPISGRVHSACDVLNDDNVGWSTKKAAQKACAVNVLNTSFHGDKLQYGQFDGRRAKTLKTSRGVLDVSIPCGPSAHFSFPKDHWKTARLVPQRRCSLFELIIMTNDAQPLSLLTQRVGLLYPECLSFISVNEVFETHFGTPREKQLYKARLIRATPCTLVDAKEVAWLQIFNRIVTDWKNYGLGRDAVRWLLPERYLRCQDFAGHATSMLVPLSPVGDPAIDWIMVKDELENNVQCCLLKGSDHPIEVVSTDILRNRILMQGRTRYLYRVSTNKRVSLQSDFNSKRNNPGSCNLQNELQGCRADLGKKMFEDNYWEECEPESTFLLPTPLGFLHVASLMEDFMADLERKMYIFQCASHLEQACEAQALKSNTTLDGHPPSVRPNWKHRQSNLARLLLEATTVHPQPFYERLEFLGDAVLGFCLALNAMTRNASLEYDWEELGLVISNAGKNKALAAICHRADLEALVTYPNYRWKSAYRPGQSIKANVSLESQKTSDTSRFAPHEIVESVIASVYLSDMAELSAIKGSRLVTLMNLLQPPMNYKGNTCFTRQDNEWFTLAEPCIKARYDFSNNLEWSRIIDKIGQLIDTDAPRATRLQVGYQNYLDCLAPSSSAKDLESEIPKILLQCALFDDSLADEAENVHSGAVEIALVRDTLGQLGGYSLQLAISEDAFRRFPEAEPRDLHLVRACAIADDVVVYIMLKAGLDGALYEQPPPFSHVFESMMRESDERGRRLWQQSKGWLLECGLRGFRSRHRAFAWEGFAHKDKIEPQYPGIAGGRLAGHRKKVPSYLTEDLAFSFKCTIGALVLSLGLDEMWNLIGPLFHEVLLLSPQELRREFQLSSTIVQSA</sequence>
<evidence type="ECO:0000313" key="3">
    <source>
        <dbReference type="Proteomes" id="UP000000759"/>
    </source>
</evidence>
<dbReference type="PROSITE" id="PS00517">
    <property type="entry name" value="RNASE_3_1"/>
    <property type="match status" value="1"/>
</dbReference>
<dbReference type="GeneID" id="7203484"/>
<proteinExistence type="predicted"/>
<organism evidence="2 3">
    <name type="scientific">Phaeodactylum tricornutum (strain CCAP 1055/1)</name>
    <dbReference type="NCBI Taxonomy" id="556484"/>
    <lineage>
        <taxon>Eukaryota</taxon>
        <taxon>Sar</taxon>
        <taxon>Stramenopiles</taxon>
        <taxon>Ochrophyta</taxon>
        <taxon>Bacillariophyta</taxon>
        <taxon>Bacillariophyceae</taxon>
        <taxon>Bacillariophycidae</taxon>
        <taxon>Naviculales</taxon>
        <taxon>Phaeodactylaceae</taxon>
        <taxon>Phaeodactylum</taxon>
    </lineage>
</organism>
<keyword evidence="3" id="KW-1185">Reference proteome</keyword>
<reference evidence="3" key="2">
    <citation type="submission" date="2008-08" db="EMBL/GenBank/DDBJ databases">
        <authorList>
            <consortium name="Diatom Consortium"/>
            <person name="Grigoriev I."/>
            <person name="Grimwood J."/>
            <person name="Kuo A."/>
            <person name="Otillar R.P."/>
            <person name="Salamov A."/>
            <person name="Detter J.C."/>
            <person name="Lindquist E."/>
            <person name="Shapiro H."/>
            <person name="Lucas S."/>
            <person name="Glavina del Rio T."/>
            <person name="Pitluck S."/>
            <person name="Rokhsar D."/>
            <person name="Bowler C."/>
        </authorList>
    </citation>
    <scope>GENOME REANNOTATION</scope>
    <source>
        <strain evidence="3">CCAP 1055/1</strain>
    </source>
</reference>
<dbReference type="PaxDb" id="2850-Phatr48138"/>
<name>B7G641_PHATC</name>
<dbReference type="PROSITE" id="PS50142">
    <property type="entry name" value="RNASE_3_2"/>
    <property type="match status" value="1"/>
</dbReference>
<accession>B7G641</accession>
<dbReference type="EMBL" id="CM000618">
    <property type="protein sequence ID" value="EEC45797.1"/>
    <property type="molecule type" value="Genomic_DNA"/>
</dbReference>
<dbReference type="Gene3D" id="1.10.1520.10">
    <property type="entry name" value="Ribonuclease III domain"/>
    <property type="match status" value="2"/>
</dbReference>